<feature type="transmembrane region" description="Helical" evidence="6">
    <location>
        <begin position="71"/>
        <end position="91"/>
    </location>
</feature>
<sequence>MDTTVWAWIGFHAMVFLVLALDLGVFHRRSHRVSVREAGIWTLVWITLSLAFNGLIWLWRGPEDALNFLTGYLVEYSLSVDNIFVFVLLFSYFRVPPQYQHRVLFWGILGALLMRGTMILLGAALVERFEWILYLFGAFLLVTGVRLIFQDDDPDVDPQRNLLVAIARRLLPITPEMQGDRFFVRDSGRFSATPLFLVLLIVESTDLIFAVDSIPAIFGITHDPFIVYTSNICAILGLRSLYFLLAGVMESFYYLRYGLAIILSFIGVKMLTPLVTGWFLGGHGLHIPNTVSLAVIALTLITAIAASIIRSRRLMTATDSY</sequence>
<proteinExistence type="inferred from homology"/>
<feature type="transmembrane region" description="Helical" evidence="6">
    <location>
        <begin position="291"/>
        <end position="309"/>
    </location>
</feature>
<accession>A0A2J6WTA3</accession>
<dbReference type="GO" id="GO:0016020">
    <property type="term" value="C:membrane"/>
    <property type="evidence" value="ECO:0007669"/>
    <property type="project" value="UniProtKB-SubCell"/>
</dbReference>
<keyword evidence="3 6" id="KW-0812">Transmembrane</keyword>
<dbReference type="NCBIfam" id="TIGR03718">
    <property type="entry name" value="R_switched_Alx"/>
    <property type="match status" value="1"/>
</dbReference>
<dbReference type="AlphaFoldDB" id="A0A2J6WTA3"/>
<evidence type="ECO:0000256" key="4">
    <source>
        <dbReference type="ARBA" id="ARBA00022989"/>
    </source>
</evidence>
<dbReference type="EMBL" id="PNIQ01001062">
    <property type="protein sequence ID" value="PMP73654.1"/>
    <property type="molecule type" value="Genomic_DNA"/>
</dbReference>
<comment type="caution">
    <text evidence="7">The sequence shown here is derived from an EMBL/GenBank/DDBJ whole genome shotgun (WGS) entry which is preliminary data.</text>
</comment>
<evidence type="ECO:0000256" key="3">
    <source>
        <dbReference type="ARBA" id="ARBA00022692"/>
    </source>
</evidence>
<keyword evidence="5 6" id="KW-0472">Membrane</keyword>
<name>A0A2J6WTA3_9CHLR</name>
<dbReference type="Proteomes" id="UP000243376">
    <property type="component" value="Unassembled WGS sequence"/>
</dbReference>
<evidence type="ECO:0000256" key="2">
    <source>
        <dbReference type="ARBA" id="ARBA00007511"/>
    </source>
</evidence>
<evidence type="ECO:0000256" key="1">
    <source>
        <dbReference type="ARBA" id="ARBA00004141"/>
    </source>
</evidence>
<keyword evidence="4 6" id="KW-1133">Transmembrane helix</keyword>
<feature type="transmembrane region" description="Helical" evidence="6">
    <location>
        <begin position="6"/>
        <end position="26"/>
    </location>
</feature>
<comment type="subcellular location">
    <subcellularLocation>
        <location evidence="1">Membrane</location>
        <topology evidence="1">Multi-pass membrane protein</topology>
    </subcellularLocation>
</comment>
<feature type="transmembrane region" description="Helical" evidence="6">
    <location>
        <begin position="225"/>
        <end position="245"/>
    </location>
</feature>
<dbReference type="InterPro" id="IPR005496">
    <property type="entry name" value="Integral_membrane_TerC"/>
</dbReference>
<evidence type="ECO:0000313" key="7">
    <source>
        <dbReference type="EMBL" id="PMP73654.1"/>
    </source>
</evidence>
<feature type="transmembrane region" description="Helical" evidence="6">
    <location>
        <begin position="131"/>
        <end position="149"/>
    </location>
</feature>
<feature type="transmembrane region" description="Helical" evidence="6">
    <location>
        <begin position="38"/>
        <end position="59"/>
    </location>
</feature>
<evidence type="ECO:0008006" key="9">
    <source>
        <dbReference type="Google" id="ProtNLM"/>
    </source>
</evidence>
<organism evidence="7 8">
    <name type="scientific">Chloroflexus aggregans</name>
    <dbReference type="NCBI Taxonomy" id="152260"/>
    <lineage>
        <taxon>Bacteria</taxon>
        <taxon>Bacillati</taxon>
        <taxon>Chloroflexota</taxon>
        <taxon>Chloroflexia</taxon>
        <taxon>Chloroflexales</taxon>
        <taxon>Chloroflexineae</taxon>
        <taxon>Chloroflexaceae</taxon>
        <taxon>Chloroflexus</taxon>
    </lineage>
</organism>
<feature type="transmembrane region" description="Helical" evidence="6">
    <location>
        <begin position="103"/>
        <end position="125"/>
    </location>
</feature>
<evidence type="ECO:0000313" key="8">
    <source>
        <dbReference type="Proteomes" id="UP000243376"/>
    </source>
</evidence>
<dbReference type="PANTHER" id="PTHR30238">
    <property type="entry name" value="MEMBRANE BOUND PREDICTED REDOX MODULATOR"/>
    <property type="match status" value="1"/>
</dbReference>
<reference evidence="7 8" key="1">
    <citation type="submission" date="2018-01" db="EMBL/GenBank/DDBJ databases">
        <title>Metagenomic assembled genomes from two thermal pools in the Uzon Caldera, Kamchatka, Russia.</title>
        <authorList>
            <person name="Wilkins L."/>
            <person name="Ettinger C."/>
        </authorList>
    </citation>
    <scope>NUCLEOTIDE SEQUENCE [LARGE SCALE GENOMIC DNA]</scope>
    <source>
        <strain evidence="7">ZAV-02</strain>
    </source>
</reference>
<dbReference type="Pfam" id="PF03741">
    <property type="entry name" value="TerC"/>
    <property type="match status" value="1"/>
</dbReference>
<evidence type="ECO:0000256" key="5">
    <source>
        <dbReference type="ARBA" id="ARBA00023136"/>
    </source>
</evidence>
<evidence type="ECO:0000256" key="6">
    <source>
        <dbReference type="SAM" id="Phobius"/>
    </source>
</evidence>
<dbReference type="InterPro" id="IPR022369">
    <property type="entry name" value="Integral_membrane_TerC_rswitch"/>
</dbReference>
<feature type="transmembrane region" description="Helical" evidence="6">
    <location>
        <begin position="195"/>
        <end position="219"/>
    </location>
</feature>
<gene>
    <name evidence="7" type="ORF">C0184_15870</name>
</gene>
<protein>
    <recommendedName>
        <fullName evidence="9">Integral membrane protein TerC</fullName>
    </recommendedName>
</protein>
<feature type="transmembrane region" description="Helical" evidence="6">
    <location>
        <begin position="257"/>
        <end position="279"/>
    </location>
</feature>
<dbReference type="PANTHER" id="PTHR30238:SF0">
    <property type="entry name" value="THYLAKOID MEMBRANE PROTEIN TERC, CHLOROPLASTIC"/>
    <property type="match status" value="1"/>
</dbReference>
<comment type="similarity">
    <text evidence="2">Belongs to the TerC family.</text>
</comment>